<dbReference type="Pfam" id="PF09393">
    <property type="entry name" value="DUF2001"/>
    <property type="match status" value="1"/>
</dbReference>
<reference evidence="1 2" key="1">
    <citation type="submission" date="2018-01" db="EMBL/GenBank/DDBJ databases">
        <authorList>
            <person name="Gaut B.S."/>
            <person name="Morton B.R."/>
            <person name="Clegg M.T."/>
            <person name="Duvall M.R."/>
        </authorList>
    </citation>
    <scope>NUCLEOTIDE SEQUENCE [LARGE SCALE GENOMIC DNA]</scope>
    <source>
        <strain evidence="1">GP69</strain>
    </source>
</reference>
<sequence>MSENIKPLSAVEGKAYINGIEVMDSVKMTIRFVPKVANYRIVGKKGTHRRWVGYDITGTLDEYKTTARYERIVKEYISNGKTPEFTFQGIRTDPDSDYYETVGSESVTVTGAVITGEIPLLDIDTDGELVKESIAFGARNVV</sequence>
<dbReference type="InterPro" id="IPR038628">
    <property type="entry name" value="XkdM-like_sf"/>
</dbReference>
<dbReference type="RefSeq" id="WP_103241045.1">
    <property type="nucleotide sequence ID" value="NZ_JANJZD010000024.1"/>
</dbReference>
<dbReference type="AlphaFoldDB" id="A0A2K4ZKL9"/>
<dbReference type="EMBL" id="OFSM01000021">
    <property type="protein sequence ID" value="SOY31033.1"/>
    <property type="molecule type" value="Genomic_DNA"/>
</dbReference>
<dbReference type="Proteomes" id="UP000236311">
    <property type="component" value="Unassembled WGS sequence"/>
</dbReference>
<evidence type="ECO:0000313" key="1">
    <source>
        <dbReference type="EMBL" id="SOY31033.1"/>
    </source>
</evidence>
<dbReference type="InterPro" id="IPR018989">
    <property type="entry name" value="DUF2001"/>
</dbReference>
<organism evidence="1 2">
    <name type="scientific">Acetatifactor muris</name>
    <dbReference type="NCBI Taxonomy" id="879566"/>
    <lineage>
        <taxon>Bacteria</taxon>
        <taxon>Bacillati</taxon>
        <taxon>Bacillota</taxon>
        <taxon>Clostridia</taxon>
        <taxon>Lachnospirales</taxon>
        <taxon>Lachnospiraceae</taxon>
        <taxon>Acetatifactor</taxon>
    </lineage>
</organism>
<evidence type="ECO:0000313" key="2">
    <source>
        <dbReference type="Proteomes" id="UP000236311"/>
    </source>
</evidence>
<protein>
    <submittedName>
        <fullName evidence="1">Phage-like element PBSX protein XkdM</fullName>
    </submittedName>
</protein>
<accession>A0A2K4ZKL9</accession>
<dbReference type="Gene3D" id="2.30.110.40">
    <property type="entry name" value="Phage tail tube protein"/>
    <property type="match status" value="1"/>
</dbReference>
<keyword evidence="2" id="KW-1185">Reference proteome</keyword>
<proteinExistence type="predicted"/>
<gene>
    <name evidence="1" type="primary">xkdM</name>
    <name evidence="1" type="ORF">AMURIS_03767</name>
</gene>
<dbReference type="SUPFAM" id="SSF69279">
    <property type="entry name" value="Phage tail proteins"/>
    <property type="match status" value="1"/>
</dbReference>
<name>A0A2K4ZKL9_9FIRM</name>
<dbReference type="OrthoDB" id="2085007at2"/>